<dbReference type="GO" id="GO:0005886">
    <property type="term" value="C:plasma membrane"/>
    <property type="evidence" value="ECO:0007669"/>
    <property type="project" value="UniProtKB-SubCell"/>
</dbReference>
<evidence type="ECO:0000256" key="3">
    <source>
        <dbReference type="ARBA" id="ARBA00022475"/>
    </source>
</evidence>
<dbReference type="EMBL" id="OKQR01000001">
    <property type="protein sequence ID" value="SPD91287.1"/>
    <property type="molecule type" value="Genomic_DNA"/>
</dbReference>
<dbReference type="InterPro" id="IPR035906">
    <property type="entry name" value="MetI-like_sf"/>
</dbReference>
<feature type="domain" description="ABC transmembrane type-1" evidence="8">
    <location>
        <begin position="68"/>
        <end position="258"/>
    </location>
</feature>
<keyword evidence="2 7" id="KW-0813">Transport</keyword>
<gene>
    <name evidence="10" type="primary">lacG</name>
    <name evidence="9" type="ORF">LES8486_00261</name>
    <name evidence="10" type="ORF">LES9216_00408</name>
</gene>
<dbReference type="Pfam" id="PF00528">
    <property type="entry name" value="BPD_transp_1"/>
    <property type="match status" value="1"/>
</dbReference>
<dbReference type="CDD" id="cd06261">
    <property type="entry name" value="TM_PBP2"/>
    <property type="match status" value="1"/>
</dbReference>
<dbReference type="PANTHER" id="PTHR43744:SF8">
    <property type="entry name" value="SN-GLYCEROL-3-PHOSPHATE TRANSPORT SYSTEM PERMEASE PROTEIN UGPE"/>
    <property type="match status" value="1"/>
</dbReference>
<dbReference type="Proteomes" id="UP000237923">
    <property type="component" value="Unassembled WGS sequence"/>
</dbReference>
<dbReference type="Gene3D" id="1.10.3720.10">
    <property type="entry name" value="MetI-like"/>
    <property type="match status" value="1"/>
</dbReference>
<feature type="transmembrane region" description="Helical" evidence="7">
    <location>
        <begin position="133"/>
        <end position="157"/>
    </location>
</feature>
<organism evidence="10 11">
    <name type="scientific">Leuconostoc suionicum</name>
    <dbReference type="NCBI Taxonomy" id="1511761"/>
    <lineage>
        <taxon>Bacteria</taxon>
        <taxon>Bacillati</taxon>
        <taxon>Bacillota</taxon>
        <taxon>Bacilli</taxon>
        <taxon>Lactobacillales</taxon>
        <taxon>Lactobacillaceae</taxon>
        <taxon>Leuconostoc</taxon>
    </lineage>
</organism>
<keyword evidence="3" id="KW-1003">Cell membrane</keyword>
<evidence type="ECO:0000256" key="1">
    <source>
        <dbReference type="ARBA" id="ARBA00004651"/>
    </source>
</evidence>
<dbReference type="EMBL" id="OKQU01000001">
    <property type="protein sequence ID" value="SPE06512.1"/>
    <property type="molecule type" value="Genomic_DNA"/>
</dbReference>
<evidence type="ECO:0000256" key="7">
    <source>
        <dbReference type="RuleBase" id="RU363032"/>
    </source>
</evidence>
<dbReference type="KEGG" id="lsu:A6B45_06175"/>
<sequence length="272" mass="30801">MQTSNFQKTFRLISLIILTILLLLPLFLGISLSLSSSQSIAQGNLWPKHLEFGNYVKVFTNTPMTKFLLHSFIVSGLVMIGQVILSIMAAYAFVFLKFKFKKVTFILFLSTMMLPFEAQIIPNFATMRDLNLLNTYAAIGLPFLASAFGTFMMKTSFEQIPTALRQLSDIEGLNHFQFATRVVMPYTRVSIITFALYSFLTNWNMYLWPLISTTNDKVRTVQIGLRQLRSQDTASNWGLIMAATIVSVIPTLLIIFLGQKYFKKGLTNGVIK</sequence>
<dbReference type="PANTHER" id="PTHR43744">
    <property type="entry name" value="ABC TRANSPORTER PERMEASE PROTEIN MG189-RELATED-RELATED"/>
    <property type="match status" value="1"/>
</dbReference>
<protein>
    <submittedName>
        <fullName evidence="10">Lactose transport system permease protein LacG</fullName>
    </submittedName>
</protein>
<feature type="transmembrane region" description="Helical" evidence="7">
    <location>
        <begin position="12"/>
        <end position="34"/>
    </location>
</feature>
<evidence type="ECO:0000313" key="11">
    <source>
        <dbReference type="Proteomes" id="UP000237923"/>
    </source>
</evidence>
<dbReference type="GeneID" id="99674373"/>
<comment type="similarity">
    <text evidence="7">Belongs to the binding-protein-dependent transport system permease family.</text>
</comment>
<proteinExistence type="inferred from homology"/>
<keyword evidence="6 7" id="KW-0472">Membrane</keyword>
<dbReference type="RefSeq" id="WP_072613827.1">
    <property type="nucleotide sequence ID" value="NZ_AP017935.1"/>
</dbReference>
<feature type="transmembrane region" description="Helical" evidence="7">
    <location>
        <begin position="178"/>
        <end position="200"/>
    </location>
</feature>
<evidence type="ECO:0000256" key="6">
    <source>
        <dbReference type="ARBA" id="ARBA00023136"/>
    </source>
</evidence>
<reference evidence="10 11" key="1">
    <citation type="submission" date="2018-02" db="EMBL/GenBank/DDBJ databases">
        <authorList>
            <person name="Cohen D.B."/>
            <person name="Kent A.D."/>
        </authorList>
    </citation>
    <scope>NUCLEOTIDE SEQUENCE [LARGE SCALE GENOMIC DNA]</scope>
    <source>
        <strain evidence="10 11">CECT 9216</strain>
    </source>
</reference>
<name>A0A2N9K7F0_9LACO</name>
<dbReference type="SUPFAM" id="SSF161098">
    <property type="entry name" value="MetI-like"/>
    <property type="match status" value="1"/>
</dbReference>
<comment type="subcellular location">
    <subcellularLocation>
        <location evidence="1 7">Cell membrane</location>
        <topology evidence="1 7">Multi-pass membrane protein</topology>
    </subcellularLocation>
</comment>
<keyword evidence="5 7" id="KW-1133">Transmembrane helix</keyword>
<evidence type="ECO:0000256" key="4">
    <source>
        <dbReference type="ARBA" id="ARBA00022692"/>
    </source>
</evidence>
<keyword evidence="12" id="KW-1185">Reference proteome</keyword>
<evidence type="ECO:0000259" key="8">
    <source>
        <dbReference type="PROSITE" id="PS50928"/>
    </source>
</evidence>
<feature type="transmembrane region" description="Helical" evidence="7">
    <location>
        <begin position="67"/>
        <end position="96"/>
    </location>
</feature>
<evidence type="ECO:0000313" key="9">
    <source>
        <dbReference type="EMBL" id="SPD91287.1"/>
    </source>
</evidence>
<evidence type="ECO:0000313" key="12">
    <source>
        <dbReference type="Proteomes" id="UP000239237"/>
    </source>
</evidence>
<keyword evidence="4 7" id="KW-0812">Transmembrane</keyword>
<dbReference type="InterPro" id="IPR000515">
    <property type="entry name" value="MetI-like"/>
</dbReference>
<evidence type="ECO:0000313" key="10">
    <source>
        <dbReference type="EMBL" id="SPE06512.1"/>
    </source>
</evidence>
<accession>A0A2N9K7F0</accession>
<evidence type="ECO:0000256" key="2">
    <source>
        <dbReference type="ARBA" id="ARBA00022448"/>
    </source>
</evidence>
<dbReference type="PROSITE" id="PS50928">
    <property type="entry name" value="ABC_TM1"/>
    <property type="match status" value="1"/>
</dbReference>
<feature type="transmembrane region" description="Helical" evidence="7">
    <location>
        <begin position="237"/>
        <end position="257"/>
    </location>
</feature>
<dbReference type="GO" id="GO:0055085">
    <property type="term" value="P:transmembrane transport"/>
    <property type="evidence" value="ECO:0007669"/>
    <property type="project" value="InterPro"/>
</dbReference>
<reference evidence="9 12" key="2">
    <citation type="submission" date="2018-02" db="EMBL/GenBank/DDBJ databases">
        <authorList>
            <person name="Rodrigo-Torres L."/>
            <person name="Arahal R. D."/>
            <person name="Lucena T."/>
        </authorList>
    </citation>
    <scope>NUCLEOTIDE SEQUENCE [LARGE SCALE GENOMIC DNA]</scope>
    <source>
        <strain evidence="9 12">CECT 8486</strain>
    </source>
</reference>
<dbReference type="AlphaFoldDB" id="A0A2N9K7F0"/>
<dbReference type="Proteomes" id="UP000239237">
    <property type="component" value="Unassembled WGS sequence"/>
</dbReference>
<evidence type="ECO:0000256" key="5">
    <source>
        <dbReference type="ARBA" id="ARBA00022989"/>
    </source>
</evidence>